<feature type="domain" description="NACHT" evidence="9">
    <location>
        <begin position="518"/>
        <end position="652"/>
    </location>
</feature>
<feature type="domain" description="B30.2/SPRY" evidence="8">
    <location>
        <begin position="2413"/>
        <end position="2619"/>
    </location>
</feature>
<evidence type="ECO:0000256" key="1">
    <source>
        <dbReference type="ARBA" id="ARBA00004496"/>
    </source>
</evidence>
<evidence type="ECO:0000259" key="9">
    <source>
        <dbReference type="PROSITE" id="PS50837"/>
    </source>
</evidence>
<dbReference type="GO" id="GO:0005737">
    <property type="term" value="C:cytoplasm"/>
    <property type="evidence" value="ECO:0007669"/>
    <property type="project" value="UniProtKB-SubCell"/>
</dbReference>
<protein>
    <submittedName>
        <fullName evidence="10">NACHT, LRR and PYD domains-containing protein 12</fullName>
    </submittedName>
</protein>
<dbReference type="Pfam" id="PF05729">
    <property type="entry name" value="NACHT"/>
    <property type="match status" value="4"/>
</dbReference>
<comment type="subcellular location">
    <subcellularLocation>
        <location evidence="1">Cytoplasm</location>
    </subcellularLocation>
</comment>
<accession>A0AA47P6Y6</accession>
<dbReference type="Pfam" id="PF13516">
    <property type="entry name" value="LRR_6"/>
    <property type="match status" value="18"/>
</dbReference>
<dbReference type="Gene3D" id="3.40.50.300">
    <property type="entry name" value="P-loop containing nucleotide triphosphate hydrolases"/>
    <property type="match status" value="4"/>
</dbReference>
<dbReference type="InterPro" id="IPR001870">
    <property type="entry name" value="B30.2/SPRY"/>
</dbReference>
<keyword evidence="6" id="KW-0067">ATP-binding</keyword>
<evidence type="ECO:0000256" key="6">
    <source>
        <dbReference type="ARBA" id="ARBA00022840"/>
    </source>
</evidence>
<dbReference type="Pfam" id="PF17779">
    <property type="entry name" value="WHD_NOD2"/>
    <property type="match status" value="4"/>
</dbReference>
<feature type="domain" description="NACHT" evidence="9">
    <location>
        <begin position="1789"/>
        <end position="1923"/>
    </location>
</feature>
<keyword evidence="5" id="KW-0547">Nucleotide-binding</keyword>
<feature type="domain" description="B30.2/SPRY" evidence="8">
    <location>
        <begin position="1316"/>
        <end position="1521"/>
    </location>
</feature>
<evidence type="ECO:0000256" key="5">
    <source>
        <dbReference type="ARBA" id="ARBA00022741"/>
    </source>
</evidence>
<name>A0AA47P6Y6_MERPO</name>
<feature type="compositionally biased region" description="Basic and acidic residues" evidence="7">
    <location>
        <begin position="144"/>
        <end position="155"/>
    </location>
</feature>
<feature type="compositionally biased region" description="Basic and acidic residues" evidence="7">
    <location>
        <begin position="68"/>
        <end position="77"/>
    </location>
</feature>
<keyword evidence="11" id="KW-1185">Reference proteome</keyword>
<dbReference type="PROSITE" id="PS50837">
    <property type="entry name" value="NACHT"/>
    <property type="match status" value="4"/>
</dbReference>
<sequence length="5258" mass="587540">MRTVTEQYLKYFREDDHRSRKKTSRGPQLKTATQQTSLQSTMDEETEKGGPPSKTTLSGEHGRHSRAKSPEQQERADSPGPSCVSMKSDWSMDFPVNFKDGNPSIEKRRVQQERADSPGPSCVSMKSDHSMDFPVNFKDGNPSIEKRRVQQERADSPGPSCVSMKSDWSMDFPVNFKDGNPSIEKRRVQQERADSPGPSCVSMKSDWSMDFPVNFKDGNPSIEKRRVQQERADSPGPSCVSMKSDWSMDFPVNFKNGSPSIEKRRVQQERADSPGPSCVSMKSERSMHYPPVVKHGCPSREEREEFQTDNENSPTAASNRADQAGHESRSRTDTSDGLSEFRVKFSLMFVLFQRAEENAHAFLDKELKKLWRGLFSDYPQCSESQWEEEDGTKEEQRRRAIEGVVDITKLCLMEMNQEELADTLRAGAAAVECQHKLRSHLMEKFRRVFEGIAKAGQATDLNDFYTELYITERGSGDVNKEHEVRLIETASRKPAMEETPIKCEDIFKPLPGQDQPLRTIMTTGVAGIGKTILTHKFTLDWAEGKTNHDIRFTFPFTFRELNLLKGKEFSLVGLLHHFFIETKQAGICRYERFQVVFILDGLDECRLPLDFQKNQIWTDVTAPTSVDVLLTNLIRGNLLPSARIWITTRPGAANQIPAECVGMVTEVRGFTDPQKEEYFMKKFSDQTLARKIVSHVKKSRSLHIMCHIPVFCWISATVLEDFFKTSQRGEEIPKTMTQMYSYFLKVQSIQADRKYHGRAETDPHWSSESRKIIVSLGKLAFNQLEKGNLNFYEADLKECGIDIRAASVYSGVFTQIFKEECGLYQDKVFCFVHLSIQEFLAALYVFLSFINTGVNLLSQEQPRSMWFTLVRKKPNVSLFYQGAVDKALQSENGHLDLFLRFLLGLSLETNQILLRGLLGHTGSSSRTNQGTVSYIKKKLSRDLFPESSINLFHCLNELNDRSLVEEIQQYLTSGRLSRVSLSPAQWSALVFILLSSEEELDVFDLKKYSASEEGLLRLLPVVKASKTSLLNVCNLSERCCEALASVLSSNSSSLRELDLSTNDLQESGVKLLSAGLGSPHCTLETLRLNGCNLSGKCCEALASVLSSNSSSLRELDLSTNDLQDSGVKRLSAGLGSPHCRLETLRLNGCHLSERCCEALASVLSSNSSSLRELDLSYNDLQDSGVKRLSAGLGSPHCRLETLRLNGCHLSGKCCEALASVLSSNSSSLRELDLSTNDLQDSGVKLLSAGLGSPHCRLETLRLSGCLVTQEGCASLASALSSNPSHLRELDLSYNHPAGDSGVTLLSAGLEDPRWRLDTLSVEHGGVWRLKPDACGLTLDPNTASRYLSLSEDHREVMWVEEDQSYPDHPDRFDHWPLVLCREGLTGHCYWEVEWRGGVGIGVTYRGITRRGGGHDSRLGFNNKSWSLDCHDGGYTAWYNSSGTVIPLRPPVSTRVGVYVDRPAGSVSFYRVSPGVGGSSDTLTHIHTFQTTSTQEDLLPGFGLYDRGSSRQRREVLPLKPLCLGNMATTAELREQQERADSPGPSCVSMKSDQSMDFPVNFKDGNPSIEKRRVQQERADTPGPSCVSMKSEWSMHYPPVVKHGRPSREERPAGRESRTDVCDVLSEFRVKFSLMFVLFQRAEENAHADYPQCSESQWEEEDGTKEEQRRRAIEGVVDITVLCLMEMNQEELADTLWAGTAAVECQHKLRSHLMEKFRRVFEGIAKAGQATDLNDFYTELYITEGDSGDVNKEHEVRLIETASRKLAMEETPIKCEDIFKLLPGKDQPLRTIMTTGVAGIGKTILTHKFTLDWAEGKTNRNIHFTFPFTFRELNLLKGKEFSLVGLLHHFFIKTKEAGICRYDRLQVVFILDGLDECRFPLDFQKNRIWTDVTAPTSVDVLLTNLIRGDLLPSARIWITTRPGAANQIPAECVGMVTEVRGFTDPQKEEYFMKKFSDETLARKIISHVMASQSLHIMCHIPVFCWISATVLEDFFKTSQRGEEIPKTMTQMYSHFLKVQSIQADRKFHGRAETDPHWSSESREIIVSLGKLAFNQLEKGNLIFYEADLAECGIDIRAASVYSGVFTQIFKEECGLYQDKVFCFVHLSIQEFLAALYVFLSFINTGVNLLSQEKPQSMWSTLVRKKPKVSLLYQGAVDKALQSENGHLDLFLRFLLGLSLKTNQILLRGLLTHTGSSSWTNQVTVSYIKEKLSGDLSPERTINLFHCLNELNDRSLVVEIQQYLTSGSLSTASLSPAQWSALVFILLTSEEELDVFDLKKYSASEEGLLRLLPVVKASKTSLLNGCHLSERCCEALASVLSSTSSSLRELDLSNNDLQDSGVKLLSAGLGSPHCRLETLRLSGCMVTQEGCASLASALSSNPSHLRELDLSYNHPAGDSGVTLLSAGLEDPGWRLDTLSVEHGGEWRLKPDACGLTLDPNTAHRGLSLSEDHRKVMWVGEDQSYPDHPERFDSQDQVLCREGLTGRCYWEVEWRGEVDIGVTYRGMTRRGGGVDSRLGGNNKSWSLYCYDDGGCYTAWYNRSETSIRLPPPVSTRVGVYLDRPAGSLSFYRVSPGVGGSSDTLTHIHTFWTTFTQEDLLPGFGFWSGSSRRGVLPLKPLSLGNMAPTAELRGKKRISNCLWLLSISELSSDISSHHHYPEQQERADSPGPSCVSMKSDWSMDRPVNFKDGNPSIEKRRVQQERADSPGPSCVSMKSDWSMDRPVNFKDGNPSIEKRVQQERADSPGPSCVSMKSDWSMDRPVNFKDGNPSIEKRRVRQERADSPGPSCVSMKSERSMHYPPVVKHGRPSREERPAGHESRTDASDVLSEFRVKFSLMFVLLQRAEENAHAFLDKELKKLWRGLFPDYPQCSESQWEEEDGTKEEQRRRAIKGVVDITKLCLMEMNQEELADTLWAGTAAVECQHKLRSHLMEKFRRVFEGIAKAGQATDLNDFYTELYITEGDSGDVNKEHEVRLIETASRKPAMEETPIKCEDIFKPLPGQDQPLRTIMTTGVAGIGKTILTHKFTLDWAEGKANRDIDFTFPFTFRELNLLKGKEFSLVELLHHFFIETKEAGICRYDRFQVVFLLDGLDECRLPLDFQKNRIWTDVTAPTSVDVLLTNLIRGNLLPSARIWITTRPAAANQIPAECVGMVTEVRGFTDPQKEEYFRKRFRDETLAKKIISHVKASRSLHIMCHIPVFCWISATVLEDFFTTSQRGEEIPKTMTQMYSYFLKVQSIQADRKYHGRAETDPQWSSESREIIVSLGKLAFNQLEKGNLIFYEADLAECGIDIRAAAVYSGVFTQIFKEECGLYQDQVFCFVHLSIQEFLAALYVFLSFIDTGVNLLSQEQPRSMWSILVRKKPNVYQSAVDKALQSENGHMDLFLRFLLGLSLETNQILLRGLLGHTGSSSRTNQETVSYIKKKLSGDLSPESSINLFHCLNELNDRSLVEEIQQYLTSGSLSTASLSPAQWSALVFILLSSEEELDVFDLKKYSASEEALLRLLPVFKDSKTYLLNGCNLSERCCEALASVLSSTSSSLRELDLSTNDLQDSGVKLLSAGLGSPHCRLETLRLSGCLVTQEGCASLASALSSNPSHLRELDLSYNHPAGDSGVALLSAGLEDPRWRLDTLSLEHGGEWRLKPALKKYACGLTLDPNTASRRLSLSEDHRKVTLVEEDQSYPDHPERFDSWEQVLCREVLTGRCYWEVEWRGFVPIGVTYRGITRRGRGEDCRLGGNNNSWCLFYLHDGYFAQYNGSGTYIRLPPPVSTRVGVYLDRPAGSLSFYRVSPGVGGSSDTLTHIHTFSTTFTQEDLLPGFMLWPDPVSVAAGESRLPWTQLCLHEERVQPERADSPGPSCVSMKSERSMHYPPRAEENAHAFLDKELKKLWRALFPDYPQCSESQWEEEDGTKEEQRRRAIEGVVDITVLCLMEMNQEELADTLRARAAAVECQHKLRSHLMEKFRRVFEGIAKAGQATDLNDFYTELYITERGSGDVNKEHEVRLIETASRKPAMEETPIKCEDIFKPLPGQDQPIRTIMTTGVAGIGKTILTHKFTLDWAEGKTNRDIDFTFPFTFRELNLLKGKEFSLVGLLHHFFIETKEAGICRYDRFQVVFILDGLDECRLPLDFQKNQIWTDVTALTSVDVLLTNLIRGNLLRSARIWITTRPGAANQIPAECVGMVTEVRGFTDPQKEEYFRKRFSDETLARKIISHVKASQSLHIMCHIPVFCWISATVLEVFFKTSQRGEEIPKTVTQMYSHFLKVQSIQADRKFHGRAETDPHWSSESREIIVSLGKLAFNQLEKGNLIFYEADLAECGIDIRAASVYSGVFTRIFKEECGLYQDQVFCFVHLSIQEFLAALYVLLSFIDTGVNLLSQEQPRSMWSTLVRKKPNVSLFYQGAVDKALQSENGHLDLFLRFLLGLSLETNQILLRGLLGQTGSSSRTNQGTVSYIKKKLSGHLSPERSINLFHCLNELNDRSLVEEIQQYLTSGSLSRVSLSPAQWSALVFILLSSEEELDVFDLKKYSASEEALLRLLPVVKASKTSLLNGCNLSERCCEALASVLSSNSSSLRELDLSTNDLQDSGVKLLSAGLGSPHCRLETLRLNGCHLSERCCEALASVLSSNSSSLRELDLSTNNLQDPGVKLLCAGLGSPHCRLETLRLNGCHLSERCCEALASVLSSNSSSLRELDLSTNDLQESGVELLSAGLGSPHCRLETLRLNGCHLSARCCEALASVLSSNSSSLRELDLSTNDLQDSAVELLSAGLGSPHCTLETLRLNGCHLSERCCEALASVLSSNSSSLRELDLSTNDLQDSGVELLSAGLGSPHCTLETLRLNGCNLSERCCEALASVLSSNSSSLRELDLSTNGLQDSAVELLSAGLGSPHCRLETLRLNGCHLSERCCEALASVLSSTSSSLRELDLSANDLQDSGVELLSAGLGSPHCTLETLRLNVCDLSERCCEALASVLSSTSSSLRELDLSTNDLQDSGVKLLSAGLGSPHCRLETLRLSGCLVTQEGCASLASALSSNPSHLRELDLSYNRPAGDSGVTLLSAGLEDPGWRLDTLSVEHGGVGRLKPALNKYACGLTLDPNTASRYLSLSEDHREVKKVEEDQSHPDHPERFDSWDQVLCREGLTDRCYWEVESRGGVGIGVTYRGITRRGLGDDNRLGFNNMSWSLDCHDVVQQSSVPPPPVSTRVGVYLDRPAGSLSFYRVSPGVGGSSDTLTHIHTFWTTSTQEDLLPGFALYGPGSSVSLCGL</sequence>
<dbReference type="InterPro" id="IPR013320">
    <property type="entry name" value="ConA-like_dom_sf"/>
</dbReference>
<dbReference type="PRINTS" id="PR01407">
    <property type="entry name" value="BUTYPHLNCDUF"/>
</dbReference>
<dbReference type="PROSITE" id="PS51450">
    <property type="entry name" value="LRR"/>
    <property type="match status" value="1"/>
</dbReference>
<feature type="compositionally biased region" description="Polar residues" evidence="7">
    <location>
        <begin position="30"/>
        <end position="41"/>
    </location>
</feature>
<dbReference type="SUPFAM" id="SSF52047">
    <property type="entry name" value="RNI-like"/>
    <property type="match status" value="5"/>
</dbReference>
<feature type="region of interest" description="Disordered" evidence="7">
    <location>
        <begin position="1"/>
        <end position="335"/>
    </location>
</feature>
<dbReference type="InterPro" id="IPR007111">
    <property type="entry name" value="NACHT_NTPase"/>
</dbReference>
<feature type="compositionally biased region" description="Polar residues" evidence="7">
    <location>
        <begin position="309"/>
        <end position="321"/>
    </location>
</feature>
<evidence type="ECO:0000256" key="7">
    <source>
        <dbReference type="SAM" id="MobiDB-lite"/>
    </source>
</evidence>
<dbReference type="InterPro" id="IPR051261">
    <property type="entry name" value="NLR"/>
</dbReference>
<dbReference type="InterPro" id="IPR003879">
    <property type="entry name" value="Butyrophylin_SPRY"/>
</dbReference>
<evidence type="ECO:0000313" key="11">
    <source>
        <dbReference type="Proteomes" id="UP001174136"/>
    </source>
</evidence>
<feature type="compositionally biased region" description="Basic and acidic residues" evidence="7">
    <location>
        <begin position="2806"/>
        <end position="2820"/>
    </location>
</feature>
<dbReference type="CDD" id="cd16040">
    <property type="entry name" value="SPRY_PRY_SNTX"/>
    <property type="match status" value="4"/>
</dbReference>
<evidence type="ECO:0000256" key="2">
    <source>
        <dbReference type="ARBA" id="ARBA00022490"/>
    </source>
</evidence>
<evidence type="ECO:0000256" key="3">
    <source>
        <dbReference type="ARBA" id="ARBA00022614"/>
    </source>
</evidence>
<dbReference type="InterPro" id="IPR001611">
    <property type="entry name" value="Leu-rich_rpt"/>
</dbReference>
<evidence type="ECO:0000259" key="8">
    <source>
        <dbReference type="PROSITE" id="PS50188"/>
    </source>
</evidence>
<keyword evidence="4" id="KW-0677">Repeat</keyword>
<dbReference type="FunFam" id="3.80.10.10:FF:000538">
    <property type="entry name" value="Si:ch211-127b6.2"/>
    <property type="match status" value="1"/>
</dbReference>
<dbReference type="Pfam" id="PF17776">
    <property type="entry name" value="NLRC4_HD2"/>
    <property type="match status" value="4"/>
</dbReference>
<feature type="region of interest" description="Disordered" evidence="7">
    <location>
        <begin position="1648"/>
        <end position="1668"/>
    </location>
</feature>
<feature type="region of interest" description="Disordered" evidence="7">
    <location>
        <begin position="1536"/>
        <end position="1617"/>
    </location>
</feature>
<evidence type="ECO:0000313" key="10">
    <source>
        <dbReference type="EMBL" id="KAK0153106.1"/>
    </source>
</evidence>
<dbReference type="InterPro" id="IPR006553">
    <property type="entry name" value="Leu-rich_rpt_Cys-con_subtyp"/>
</dbReference>
<dbReference type="GO" id="GO:0005524">
    <property type="term" value="F:ATP binding"/>
    <property type="evidence" value="ECO:0007669"/>
    <property type="project" value="UniProtKB-KW"/>
</dbReference>
<feature type="compositionally biased region" description="Basic and acidic residues" evidence="7">
    <location>
        <begin position="2652"/>
        <end position="2664"/>
    </location>
</feature>
<dbReference type="FunFam" id="3.80.10.10:FF:001632">
    <property type="entry name" value="Uncharacterized protein"/>
    <property type="match status" value="1"/>
</dbReference>
<keyword evidence="2" id="KW-0963">Cytoplasm</keyword>
<feature type="compositionally biased region" description="Basic and acidic residues" evidence="7">
    <location>
        <begin position="323"/>
        <end position="335"/>
    </location>
</feature>
<dbReference type="Gene3D" id="3.80.10.10">
    <property type="entry name" value="Ribonuclease Inhibitor"/>
    <property type="match status" value="7"/>
</dbReference>
<proteinExistence type="predicted"/>
<dbReference type="InterPro" id="IPR027417">
    <property type="entry name" value="P-loop_NTPase"/>
</dbReference>
<dbReference type="SMART" id="SM00368">
    <property type="entry name" value="LRR_RI"/>
    <property type="match status" value="34"/>
</dbReference>
<feature type="compositionally biased region" description="Basic and acidic residues" evidence="7">
    <location>
        <begin position="261"/>
        <end position="272"/>
    </location>
</feature>
<feature type="region of interest" description="Disordered" evidence="7">
    <location>
        <begin position="2652"/>
        <end position="2820"/>
    </location>
</feature>
<dbReference type="SMART" id="SM00589">
    <property type="entry name" value="PRY"/>
    <property type="match status" value="4"/>
</dbReference>
<gene>
    <name evidence="10" type="primary">NLRP12_46</name>
    <name evidence="10" type="ORF">N1851_005210</name>
</gene>
<feature type="compositionally biased region" description="Basic and acidic residues" evidence="7">
    <location>
        <begin position="1605"/>
        <end position="1617"/>
    </location>
</feature>
<dbReference type="SMART" id="SM00367">
    <property type="entry name" value="LRR_CC"/>
    <property type="match status" value="17"/>
</dbReference>
<dbReference type="EMBL" id="JAOPHQ010000866">
    <property type="protein sequence ID" value="KAK0153106.1"/>
    <property type="molecule type" value="Genomic_DNA"/>
</dbReference>
<feature type="compositionally biased region" description="Basic and acidic residues" evidence="7">
    <location>
        <begin position="2692"/>
        <end position="2703"/>
    </location>
</feature>
<dbReference type="Pfam" id="PF14484">
    <property type="entry name" value="FISNA"/>
    <property type="match status" value="4"/>
</dbReference>
<dbReference type="PROSITE" id="PS50188">
    <property type="entry name" value="B302_SPRY"/>
    <property type="match status" value="4"/>
</dbReference>
<feature type="domain" description="B30.2/SPRY" evidence="8">
    <location>
        <begin position="3630"/>
        <end position="3831"/>
    </location>
</feature>
<dbReference type="InterPro" id="IPR003877">
    <property type="entry name" value="SPRY_dom"/>
</dbReference>
<feature type="domain" description="NACHT" evidence="9">
    <location>
        <begin position="3005"/>
        <end position="3139"/>
    </location>
</feature>
<dbReference type="InterPro" id="IPR032675">
    <property type="entry name" value="LRR_dom_sf"/>
</dbReference>
<feature type="compositionally biased region" description="Basic and acidic residues" evidence="7">
    <location>
        <begin position="1568"/>
        <end position="1579"/>
    </location>
</feature>
<feature type="domain" description="NACHT" evidence="9">
    <location>
        <begin position="4033"/>
        <end position="4167"/>
    </location>
</feature>
<dbReference type="InterPro" id="IPR041267">
    <property type="entry name" value="NLRP_HD2"/>
</dbReference>
<evidence type="ECO:0000256" key="4">
    <source>
        <dbReference type="ARBA" id="ARBA00022737"/>
    </source>
</evidence>
<dbReference type="Proteomes" id="UP001174136">
    <property type="component" value="Unassembled WGS sequence"/>
</dbReference>
<comment type="caution">
    <text evidence="10">The sequence shown here is derived from an EMBL/GenBank/DDBJ whole genome shotgun (WGS) entry which is preliminary data.</text>
</comment>
<feature type="domain" description="B30.2/SPRY" evidence="8">
    <location>
        <begin position="5067"/>
        <end position="5258"/>
    </location>
</feature>
<feature type="compositionally biased region" description="Basic and acidic residues" evidence="7">
    <location>
        <begin position="2731"/>
        <end position="2741"/>
    </location>
</feature>
<keyword evidence="3" id="KW-0433">Leucine-rich repeat</keyword>
<feature type="compositionally biased region" description="Basic and acidic residues" evidence="7">
    <location>
        <begin position="183"/>
        <end position="194"/>
    </location>
</feature>
<dbReference type="InterPro" id="IPR029495">
    <property type="entry name" value="NACHT-assoc"/>
</dbReference>
<organism evidence="10 11">
    <name type="scientific">Merluccius polli</name>
    <name type="common">Benguela hake</name>
    <name type="synonym">Merluccius cadenati</name>
    <dbReference type="NCBI Taxonomy" id="89951"/>
    <lineage>
        <taxon>Eukaryota</taxon>
        <taxon>Metazoa</taxon>
        <taxon>Chordata</taxon>
        <taxon>Craniata</taxon>
        <taxon>Vertebrata</taxon>
        <taxon>Euteleostomi</taxon>
        <taxon>Actinopterygii</taxon>
        <taxon>Neopterygii</taxon>
        <taxon>Teleostei</taxon>
        <taxon>Neoteleostei</taxon>
        <taxon>Acanthomorphata</taxon>
        <taxon>Zeiogadaria</taxon>
        <taxon>Gadariae</taxon>
        <taxon>Gadiformes</taxon>
        <taxon>Gadoidei</taxon>
        <taxon>Merlucciidae</taxon>
        <taxon>Merluccius</taxon>
    </lineage>
</organism>
<dbReference type="InterPro" id="IPR041075">
    <property type="entry name" value="NOD1/2_WH"/>
</dbReference>
<feature type="compositionally biased region" description="Basic and acidic residues" evidence="7">
    <location>
        <begin position="105"/>
        <end position="116"/>
    </location>
</feature>
<dbReference type="FunFam" id="3.80.10.10:FF:000100">
    <property type="entry name" value="Si:dkey-11n14.1"/>
    <property type="match status" value="3"/>
</dbReference>
<reference evidence="10" key="1">
    <citation type="journal article" date="2023" name="Front. Mar. Sci.">
        <title>A new Merluccius polli reference genome to investigate the effects of global change in West African waters.</title>
        <authorList>
            <person name="Mateo J.L."/>
            <person name="Blanco-Fernandez C."/>
            <person name="Garcia-Vazquez E."/>
            <person name="Machado-Schiaffino G."/>
        </authorList>
    </citation>
    <scope>NUCLEOTIDE SEQUENCE</scope>
    <source>
        <strain evidence="10">C29</strain>
        <tissue evidence="10">Fin</tissue>
    </source>
</reference>
<dbReference type="SMART" id="SM01288">
    <property type="entry name" value="FISNA"/>
    <property type="match status" value="4"/>
</dbReference>
<dbReference type="InterPro" id="IPR043136">
    <property type="entry name" value="B30.2/SPRY_sf"/>
</dbReference>
<dbReference type="InterPro" id="IPR006574">
    <property type="entry name" value="PRY"/>
</dbReference>
<dbReference type="FunFam" id="3.40.50.300:FF:001524">
    <property type="entry name" value="Si:dkey-126g1.7"/>
    <property type="match status" value="4"/>
</dbReference>
<dbReference type="SMART" id="SM00449">
    <property type="entry name" value="SPRY"/>
    <property type="match status" value="4"/>
</dbReference>
<feature type="compositionally biased region" description="Basic and acidic residues" evidence="7">
    <location>
        <begin position="222"/>
        <end position="233"/>
    </location>
</feature>
<dbReference type="SUPFAM" id="SSF49899">
    <property type="entry name" value="Concanavalin A-like lectins/glucanases"/>
    <property type="match status" value="4"/>
</dbReference>
<dbReference type="Pfam" id="PF13765">
    <property type="entry name" value="PRY"/>
    <property type="match status" value="4"/>
</dbReference>
<dbReference type="Pfam" id="PF00622">
    <property type="entry name" value="SPRY"/>
    <property type="match status" value="4"/>
</dbReference>
<dbReference type="PANTHER" id="PTHR24106">
    <property type="entry name" value="NACHT, LRR AND CARD DOMAINS-CONTAINING"/>
    <property type="match status" value="1"/>
</dbReference>
<dbReference type="Gene3D" id="2.60.120.920">
    <property type="match status" value="4"/>
</dbReference>